<sequence length="281" mass="30370">MLIKTPHTTLDLNSRVHVMGILNVTPDSFSDGGRLTSQTDLLNQAETMIQDGADILDIGGESSRPFAEEVATEEELHRVIPAITAIRKRFSTPISIDTTKAEVARQALEAGADIINDISAFQSDPGIVDIALQYDVPVIIMHMQGTPRTMQVNPSYDDVIGEIRSALAERIDWAEERGLSRNKIIVDPGIGFGKTIGHNLTILKNLSQFSQLGCPILVGHSRKAFIGSLLDIKDPTSRDDATSVLSALCVQSGVSILRVHDVGKTIQAVKLAEAVLKAVDN</sequence>
<organism evidence="14 15">
    <name type="scientific">Candidatus Desulfobia pelagia</name>
    <dbReference type="NCBI Taxonomy" id="2841692"/>
    <lineage>
        <taxon>Bacteria</taxon>
        <taxon>Pseudomonadati</taxon>
        <taxon>Thermodesulfobacteriota</taxon>
        <taxon>Desulfobulbia</taxon>
        <taxon>Desulfobulbales</taxon>
        <taxon>Desulfobulbaceae</taxon>
        <taxon>Candidatus Desulfobia</taxon>
    </lineage>
</organism>
<dbReference type="EC" id="2.5.1.15" evidence="5 12"/>
<dbReference type="AlphaFoldDB" id="A0A8J6NGP2"/>
<evidence type="ECO:0000256" key="10">
    <source>
        <dbReference type="ARBA" id="ARBA00022909"/>
    </source>
</evidence>
<feature type="domain" description="Pterin-binding" evidence="13">
    <location>
        <begin position="16"/>
        <end position="270"/>
    </location>
</feature>
<evidence type="ECO:0000256" key="2">
    <source>
        <dbReference type="ARBA" id="ARBA00001946"/>
    </source>
</evidence>
<dbReference type="Gene3D" id="3.20.20.20">
    <property type="entry name" value="Dihydropteroate synthase-like"/>
    <property type="match status" value="1"/>
</dbReference>
<dbReference type="InterPro" id="IPR006390">
    <property type="entry name" value="DHP_synth_dom"/>
</dbReference>
<keyword evidence="7 12" id="KW-0808">Transferase</keyword>
<dbReference type="GO" id="GO:0004156">
    <property type="term" value="F:dihydropteroate synthase activity"/>
    <property type="evidence" value="ECO:0007669"/>
    <property type="project" value="UniProtKB-EC"/>
</dbReference>
<evidence type="ECO:0000256" key="4">
    <source>
        <dbReference type="ARBA" id="ARBA00009503"/>
    </source>
</evidence>
<comment type="caution">
    <text evidence="14">The sequence shown here is derived from an EMBL/GenBank/DDBJ whole genome shotgun (WGS) entry which is preliminary data.</text>
</comment>
<dbReference type="NCBIfam" id="TIGR01496">
    <property type="entry name" value="DHPS"/>
    <property type="match status" value="1"/>
</dbReference>
<reference evidence="14 15" key="1">
    <citation type="submission" date="2020-08" db="EMBL/GenBank/DDBJ databases">
        <title>Bridging the membrane lipid divide: bacteria of the FCB group superphylum have the potential to synthesize archaeal ether lipids.</title>
        <authorList>
            <person name="Villanueva L."/>
            <person name="Von Meijenfeldt F.A.B."/>
            <person name="Westbye A.B."/>
            <person name="Yadav S."/>
            <person name="Hopmans E.C."/>
            <person name="Dutilh B.E."/>
            <person name="Sinninghe Damste J.S."/>
        </authorList>
    </citation>
    <scope>NUCLEOTIDE SEQUENCE [LARGE SCALE GENOMIC DNA]</scope>
    <source>
        <strain evidence="14">NIOZ-UU47</strain>
    </source>
</reference>
<evidence type="ECO:0000256" key="7">
    <source>
        <dbReference type="ARBA" id="ARBA00022679"/>
    </source>
</evidence>
<dbReference type="Pfam" id="PF00809">
    <property type="entry name" value="Pterin_bind"/>
    <property type="match status" value="1"/>
</dbReference>
<gene>
    <name evidence="14" type="primary">folP</name>
    <name evidence="14" type="ORF">H8E41_10190</name>
</gene>
<dbReference type="PANTHER" id="PTHR20941">
    <property type="entry name" value="FOLATE SYNTHESIS PROTEINS"/>
    <property type="match status" value="1"/>
</dbReference>
<dbReference type="GO" id="GO:0005829">
    <property type="term" value="C:cytosol"/>
    <property type="evidence" value="ECO:0007669"/>
    <property type="project" value="TreeGrafter"/>
</dbReference>
<dbReference type="InterPro" id="IPR000489">
    <property type="entry name" value="Pterin-binding_dom"/>
</dbReference>
<dbReference type="GO" id="GO:0046872">
    <property type="term" value="F:metal ion binding"/>
    <property type="evidence" value="ECO:0007669"/>
    <property type="project" value="UniProtKB-KW"/>
</dbReference>
<keyword evidence="8 12" id="KW-0479">Metal-binding</keyword>
<comment type="pathway">
    <text evidence="3 12">Cofactor biosynthesis; tetrahydrofolate biosynthesis; 7,8-dihydrofolate from 2-amino-4-hydroxy-6-hydroxymethyl-7,8-dihydropteridine diphosphate and 4-aminobenzoate: step 1/2.</text>
</comment>
<evidence type="ECO:0000313" key="14">
    <source>
        <dbReference type="EMBL" id="MBC8318264.1"/>
    </source>
</evidence>
<evidence type="ECO:0000256" key="1">
    <source>
        <dbReference type="ARBA" id="ARBA00000012"/>
    </source>
</evidence>
<comment type="cofactor">
    <cofactor evidence="2 12">
        <name>Mg(2+)</name>
        <dbReference type="ChEBI" id="CHEBI:18420"/>
    </cofactor>
</comment>
<evidence type="ECO:0000256" key="6">
    <source>
        <dbReference type="ARBA" id="ARBA00016919"/>
    </source>
</evidence>
<dbReference type="EMBL" id="JACNJZ010000141">
    <property type="protein sequence ID" value="MBC8318264.1"/>
    <property type="molecule type" value="Genomic_DNA"/>
</dbReference>
<dbReference type="PROSITE" id="PS00792">
    <property type="entry name" value="DHPS_1"/>
    <property type="match status" value="1"/>
</dbReference>
<name>A0A8J6NGP2_9BACT</name>
<comment type="function">
    <text evidence="12">Catalyzes the condensation of para-aminobenzoate (pABA) with 6-hydroxymethyl-7,8-dihydropterin diphosphate (DHPt-PP) to form 7,8-dihydropteroate (H2Pte), the immediate precursor of folate derivatives.</text>
</comment>
<proteinExistence type="inferred from homology"/>
<evidence type="ECO:0000256" key="5">
    <source>
        <dbReference type="ARBA" id="ARBA00012458"/>
    </source>
</evidence>
<dbReference type="Proteomes" id="UP000614424">
    <property type="component" value="Unassembled WGS sequence"/>
</dbReference>
<comment type="similarity">
    <text evidence="4 12">Belongs to the DHPS family.</text>
</comment>
<accession>A0A8J6NGP2</accession>
<dbReference type="GO" id="GO:0046656">
    <property type="term" value="P:folic acid biosynthetic process"/>
    <property type="evidence" value="ECO:0007669"/>
    <property type="project" value="UniProtKB-KW"/>
</dbReference>
<dbReference type="PROSITE" id="PS50972">
    <property type="entry name" value="PTERIN_BINDING"/>
    <property type="match status" value="1"/>
</dbReference>
<dbReference type="CDD" id="cd00739">
    <property type="entry name" value="DHPS"/>
    <property type="match status" value="1"/>
</dbReference>
<comment type="catalytic activity">
    <reaction evidence="1">
        <text>(7,8-dihydropterin-6-yl)methyl diphosphate + 4-aminobenzoate = 7,8-dihydropteroate + diphosphate</text>
        <dbReference type="Rhea" id="RHEA:19949"/>
        <dbReference type="ChEBI" id="CHEBI:17836"/>
        <dbReference type="ChEBI" id="CHEBI:17839"/>
        <dbReference type="ChEBI" id="CHEBI:33019"/>
        <dbReference type="ChEBI" id="CHEBI:72950"/>
        <dbReference type="EC" id="2.5.1.15"/>
    </reaction>
</comment>
<evidence type="ECO:0000313" key="15">
    <source>
        <dbReference type="Proteomes" id="UP000614424"/>
    </source>
</evidence>
<keyword evidence="10 12" id="KW-0289">Folate biosynthesis</keyword>
<dbReference type="UniPathway" id="UPA00077">
    <property type="reaction ID" value="UER00156"/>
</dbReference>
<dbReference type="SUPFAM" id="SSF51717">
    <property type="entry name" value="Dihydropteroate synthetase-like"/>
    <property type="match status" value="1"/>
</dbReference>
<dbReference type="InterPro" id="IPR045031">
    <property type="entry name" value="DHP_synth-like"/>
</dbReference>
<keyword evidence="9 12" id="KW-0460">Magnesium</keyword>
<evidence type="ECO:0000256" key="3">
    <source>
        <dbReference type="ARBA" id="ARBA00004763"/>
    </source>
</evidence>
<evidence type="ECO:0000256" key="11">
    <source>
        <dbReference type="ARBA" id="ARBA00030193"/>
    </source>
</evidence>
<dbReference type="GO" id="GO:0046654">
    <property type="term" value="P:tetrahydrofolate biosynthetic process"/>
    <property type="evidence" value="ECO:0007669"/>
    <property type="project" value="UniProtKB-UniPathway"/>
</dbReference>
<dbReference type="InterPro" id="IPR011005">
    <property type="entry name" value="Dihydropteroate_synth-like_sf"/>
</dbReference>
<evidence type="ECO:0000259" key="13">
    <source>
        <dbReference type="PROSITE" id="PS50972"/>
    </source>
</evidence>
<dbReference type="PROSITE" id="PS00793">
    <property type="entry name" value="DHPS_2"/>
    <property type="match status" value="1"/>
</dbReference>
<evidence type="ECO:0000256" key="12">
    <source>
        <dbReference type="RuleBase" id="RU361205"/>
    </source>
</evidence>
<dbReference type="FunFam" id="3.20.20.20:FF:000006">
    <property type="entry name" value="Dihydropteroate synthase"/>
    <property type="match status" value="1"/>
</dbReference>
<dbReference type="PANTHER" id="PTHR20941:SF1">
    <property type="entry name" value="FOLIC ACID SYNTHESIS PROTEIN FOL1"/>
    <property type="match status" value="1"/>
</dbReference>
<evidence type="ECO:0000256" key="9">
    <source>
        <dbReference type="ARBA" id="ARBA00022842"/>
    </source>
</evidence>
<protein>
    <recommendedName>
        <fullName evidence="6 12">Dihydropteroate synthase</fullName>
        <shortName evidence="12">DHPS</shortName>
        <ecNumber evidence="5 12">2.5.1.15</ecNumber>
    </recommendedName>
    <alternativeName>
        <fullName evidence="11 12">Dihydropteroate pyrophosphorylase</fullName>
    </alternativeName>
</protein>
<evidence type="ECO:0000256" key="8">
    <source>
        <dbReference type="ARBA" id="ARBA00022723"/>
    </source>
</evidence>